<protein>
    <submittedName>
        <fullName evidence="1">Uncharacterized protein</fullName>
    </submittedName>
</protein>
<gene>
    <name evidence="1" type="ORF">UY72_C0044G0009</name>
</gene>
<evidence type="ECO:0000313" key="2">
    <source>
        <dbReference type="Proteomes" id="UP000034846"/>
    </source>
</evidence>
<dbReference type="EMBL" id="LCRD01000044">
    <property type="protein sequence ID" value="KKW29452.1"/>
    <property type="molecule type" value="Genomic_DNA"/>
</dbReference>
<accession>A0A0G1ZMW0</accession>
<name>A0A0G1ZMW0_9BACT</name>
<dbReference type="AlphaFoldDB" id="A0A0G1ZMW0"/>
<dbReference type="Proteomes" id="UP000034846">
    <property type="component" value="Unassembled WGS sequence"/>
</dbReference>
<sequence length="140" mass="15830">MKKNLSQERFDDITSALKALLTSDTPTLEEIAAMWHAKGHRIELAIANAQPERVHTINNIIDLLLYPDEEIQMLATYNAVRHCTTSGQLDHALSELHELVLRHVPAFATFCDRKANEPPQQIDYDECDPCGELDAYGYPL</sequence>
<reference evidence="1 2" key="1">
    <citation type="journal article" date="2015" name="Nature">
        <title>rRNA introns, odd ribosomes, and small enigmatic genomes across a large radiation of phyla.</title>
        <authorList>
            <person name="Brown C.T."/>
            <person name="Hug L.A."/>
            <person name="Thomas B.C."/>
            <person name="Sharon I."/>
            <person name="Castelle C.J."/>
            <person name="Singh A."/>
            <person name="Wilkins M.J."/>
            <person name="Williams K.H."/>
            <person name="Banfield J.F."/>
        </authorList>
    </citation>
    <scope>NUCLEOTIDE SEQUENCE [LARGE SCALE GENOMIC DNA]</scope>
</reference>
<organism evidence="1 2">
    <name type="scientific">Candidatus Uhrbacteria bacterium GW2011_GWD2_52_7</name>
    <dbReference type="NCBI Taxonomy" id="1618989"/>
    <lineage>
        <taxon>Bacteria</taxon>
        <taxon>Candidatus Uhriibacteriota</taxon>
    </lineage>
</organism>
<evidence type="ECO:0000313" key="1">
    <source>
        <dbReference type="EMBL" id="KKW29452.1"/>
    </source>
</evidence>
<comment type="caution">
    <text evidence="1">The sequence shown here is derived from an EMBL/GenBank/DDBJ whole genome shotgun (WGS) entry which is preliminary data.</text>
</comment>
<proteinExistence type="predicted"/>